<organism evidence="1 2">
    <name type="scientific">Nakamurella leprariae</name>
    <dbReference type="NCBI Taxonomy" id="2803911"/>
    <lineage>
        <taxon>Bacteria</taxon>
        <taxon>Bacillati</taxon>
        <taxon>Actinomycetota</taxon>
        <taxon>Actinomycetes</taxon>
        <taxon>Nakamurellales</taxon>
        <taxon>Nakamurellaceae</taxon>
        <taxon>Nakamurella</taxon>
    </lineage>
</organism>
<dbReference type="SUPFAM" id="SSF64288">
    <property type="entry name" value="Chorismate lyase-like"/>
    <property type="match status" value="1"/>
</dbReference>
<dbReference type="Pfam" id="PF01947">
    <property type="entry name" value="Rv2949c-like"/>
    <property type="match status" value="1"/>
</dbReference>
<proteinExistence type="predicted"/>
<dbReference type="Gene3D" id="3.40.1410.10">
    <property type="entry name" value="Chorismate lyase-like"/>
    <property type="match status" value="1"/>
</dbReference>
<evidence type="ECO:0000313" key="1">
    <source>
        <dbReference type="EMBL" id="MBM9469360.1"/>
    </source>
</evidence>
<gene>
    <name evidence="1" type="ORF">JL106_18895</name>
</gene>
<dbReference type="RefSeq" id="WP_205262324.1">
    <property type="nucleotide sequence ID" value="NZ_JAERWK010000026.1"/>
</dbReference>
<keyword evidence="2" id="KW-1185">Reference proteome</keyword>
<protein>
    <submittedName>
        <fullName evidence="1">DUF98 domain-containing protein</fullName>
    </submittedName>
</protein>
<dbReference type="EMBL" id="JAERWK010000026">
    <property type="protein sequence ID" value="MBM9469360.1"/>
    <property type="molecule type" value="Genomic_DNA"/>
</dbReference>
<reference evidence="1" key="1">
    <citation type="submission" date="2021-01" db="EMBL/GenBank/DDBJ databases">
        <title>YIM 132084 draft genome.</title>
        <authorList>
            <person name="An D."/>
        </authorList>
    </citation>
    <scope>NUCLEOTIDE SEQUENCE</scope>
    <source>
        <strain evidence="1">YIM 132084</strain>
    </source>
</reference>
<dbReference type="Proteomes" id="UP000663792">
    <property type="component" value="Unassembled WGS sequence"/>
</dbReference>
<dbReference type="InterPro" id="IPR028978">
    <property type="entry name" value="Chorismate_lyase_/UTRA_dom_sf"/>
</dbReference>
<dbReference type="InterPro" id="IPR002800">
    <property type="entry name" value="Rv2949c-like"/>
</dbReference>
<evidence type="ECO:0000313" key="2">
    <source>
        <dbReference type="Proteomes" id="UP000663792"/>
    </source>
</evidence>
<accession>A0A939C0L7</accession>
<name>A0A939C0L7_9ACTN</name>
<sequence>MSEPRAVPGLGLAEQLVLRGDGLTTTSLEILSGARITTAVRAHWMLPLHADSRALNRVGGEPTPGADDLAGADGYTGMAATEPGRWAQLGIDDLDAQVGESLLVRELDLLGAGRILACATLVAVMGVLPPSLVHVLGTTDEPIGRLLAAHGIQVRRELVRWGLRPAGDLAERLAVAPAAAVPARSYRMRATSSGRPLALITEWFTPTLFGPPATAGDRRRRR</sequence>
<comment type="caution">
    <text evidence="1">The sequence shown here is derived from an EMBL/GenBank/DDBJ whole genome shotgun (WGS) entry which is preliminary data.</text>
</comment>
<dbReference type="AlphaFoldDB" id="A0A939C0L7"/>